<evidence type="ECO:0000313" key="3">
    <source>
        <dbReference type="EMBL" id="GAA5127314.1"/>
    </source>
</evidence>
<evidence type="ECO:0000256" key="1">
    <source>
        <dbReference type="SAM" id="SignalP"/>
    </source>
</evidence>
<dbReference type="EMBL" id="BAABJO010000016">
    <property type="protein sequence ID" value="GAA5127314.1"/>
    <property type="molecule type" value="Genomic_DNA"/>
</dbReference>
<reference evidence="4" key="1">
    <citation type="journal article" date="2019" name="Int. J. Syst. Evol. Microbiol.">
        <title>The Global Catalogue of Microorganisms (GCM) 10K type strain sequencing project: providing services to taxonomists for standard genome sequencing and annotation.</title>
        <authorList>
            <consortium name="The Broad Institute Genomics Platform"/>
            <consortium name="The Broad Institute Genome Sequencing Center for Infectious Disease"/>
            <person name="Wu L."/>
            <person name="Ma J."/>
        </authorList>
    </citation>
    <scope>NUCLEOTIDE SEQUENCE [LARGE SCALE GENOMIC DNA]</scope>
    <source>
        <strain evidence="4">JCM 18302</strain>
    </source>
</reference>
<dbReference type="Proteomes" id="UP001500804">
    <property type="component" value="Unassembled WGS sequence"/>
</dbReference>
<protein>
    <recommendedName>
        <fullName evidence="2">DUF4189 domain-containing protein</fullName>
    </recommendedName>
</protein>
<feature type="signal peptide" evidence="1">
    <location>
        <begin position="1"/>
        <end position="31"/>
    </location>
</feature>
<evidence type="ECO:0000259" key="2">
    <source>
        <dbReference type="Pfam" id="PF13827"/>
    </source>
</evidence>
<proteinExistence type="predicted"/>
<dbReference type="InterPro" id="IPR025240">
    <property type="entry name" value="DUF4189"/>
</dbReference>
<dbReference type="Pfam" id="PF13827">
    <property type="entry name" value="DUF4189"/>
    <property type="match status" value="1"/>
</dbReference>
<feature type="domain" description="DUF4189" evidence="2">
    <location>
        <begin position="37"/>
        <end position="126"/>
    </location>
</feature>
<accession>A0ABP9NNY2</accession>
<gene>
    <name evidence="3" type="ORF">GCM10023320_44520</name>
</gene>
<keyword evidence="4" id="KW-1185">Reference proteome</keyword>
<evidence type="ECO:0000313" key="4">
    <source>
        <dbReference type="Proteomes" id="UP001500804"/>
    </source>
</evidence>
<comment type="caution">
    <text evidence="3">The sequence shown here is derived from an EMBL/GenBank/DDBJ whole genome shotgun (WGS) entry which is preliminary data.</text>
</comment>
<name>A0ABP9NNY2_9PSEU</name>
<feature type="chain" id="PRO_5046535347" description="DUF4189 domain-containing protein" evidence="1">
    <location>
        <begin position="32"/>
        <end position="131"/>
    </location>
</feature>
<keyword evidence="1" id="KW-0732">Signal</keyword>
<dbReference type="RefSeq" id="WP_345607189.1">
    <property type="nucleotide sequence ID" value="NZ_BAABJO010000016.1"/>
</dbReference>
<sequence length="131" mass="13144">MTRTRSMITRAALGVAVASGAMVLGAAPASAATPNTWATIAVSVRTGNIGYSYDQPSAGAAAAAAVDACGARDCREAVSVTNGCAAVAQARNRAWGWAYAASLDEAERAAVRATPGKGARVLSHVCTGAYR</sequence>
<organism evidence="3 4">
    <name type="scientific">Pseudonocardia adelaidensis</name>
    <dbReference type="NCBI Taxonomy" id="648754"/>
    <lineage>
        <taxon>Bacteria</taxon>
        <taxon>Bacillati</taxon>
        <taxon>Actinomycetota</taxon>
        <taxon>Actinomycetes</taxon>
        <taxon>Pseudonocardiales</taxon>
        <taxon>Pseudonocardiaceae</taxon>
        <taxon>Pseudonocardia</taxon>
    </lineage>
</organism>